<keyword evidence="3" id="KW-1185">Reference proteome</keyword>
<accession>A0ABY5TT30</accession>
<dbReference type="GO" id="GO:0016740">
    <property type="term" value="F:transferase activity"/>
    <property type="evidence" value="ECO:0007669"/>
    <property type="project" value="UniProtKB-KW"/>
</dbReference>
<name>A0ABY5TT30_9GAMM</name>
<evidence type="ECO:0000259" key="1">
    <source>
        <dbReference type="Pfam" id="PF04230"/>
    </source>
</evidence>
<evidence type="ECO:0000313" key="3">
    <source>
        <dbReference type="Proteomes" id="UP001059934"/>
    </source>
</evidence>
<sequence>MRGFRRDLLDLSGNLKVLREVKDSGQPYQSIRYFNAVANWGDHINPYIIEKMTGKTVVQSTFGWTEHLLAVGSVLRNANRNSIVWGSGFISSSSKPRAKPKKIAAVRGPLTGQRLTDLGYTNPHVFGDPALLMPRFYNPQVAKEHKIGLVAHYAEKGDAVVEYLISLGIHPVDIQLPVEPFIDELCKCETIVSSSMHGLIAADAYGIPNRWLQLSDKLVGGEFKFQDYYGGIGVVGETPLKTSELFAIQSRDELIALTSKKDIDLDLDKLYDAFPG</sequence>
<feature type="domain" description="Polysaccharide pyruvyl transferase" evidence="1">
    <location>
        <begin position="64"/>
        <end position="212"/>
    </location>
</feature>
<gene>
    <name evidence="2" type="ORF">NYF23_01565</name>
</gene>
<proteinExistence type="predicted"/>
<keyword evidence="2" id="KW-0808">Transferase</keyword>
<dbReference type="Proteomes" id="UP001059934">
    <property type="component" value="Chromosome"/>
</dbReference>
<dbReference type="Pfam" id="PF04230">
    <property type="entry name" value="PS_pyruv_trans"/>
    <property type="match status" value="1"/>
</dbReference>
<dbReference type="InterPro" id="IPR007345">
    <property type="entry name" value="Polysacch_pyruvyl_Trfase"/>
</dbReference>
<reference evidence="2" key="1">
    <citation type="submission" date="2022-08" db="EMBL/GenBank/DDBJ databases">
        <title>Catabolic pathway analysis in culturable SAR92 clade bacteria reveals their overlooked roles in DMSP degradation in coastal seas.</title>
        <authorList>
            <person name="He X."/>
            <person name="Zhang X."/>
            <person name="Zhang Y."/>
        </authorList>
    </citation>
    <scope>NUCLEOTIDE SEQUENCE</scope>
    <source>
        <strain evidence="2">H455</strain>
    </source>
</reference>
<dbReference type="EMBL" id="CP103416">
    <property type="protein sequence ID" value="UVW35309.1"/>
    <property type="molecule type" value="Genomic_DNA"/>
</dbReference>
<protein>
    <submittedName>
        <fullName evidence="2">Polysaccharide pyruvyl transferase family protein</fullName>
    </submittedName>
</protein>
<evidence type="ECO:0000313" key="2">
    <source>
        <dbReference type="EMBL" id="UVW35309.1"/>
    </source>
</evidence>
<organism evidence="2 3">
    <name type="scientific">SAR92 clade bacterium H455</name>
    <dbReference type="NCBI Taxonomy" id="2974818"/>
    <lineage>
        <taxon>Bacteria</taxon>
        <taxon>Pseudomonadati</taxon>
        <taxon>Pseudomonadota</taxon>
        <taxon>Gammaproteobacteria</taxon>
        <taxon>Cellvibrionales</taxon>
        <taxon>Porticoccaceae</taxon>
        <taxon>SAR92 clade</taxon>
    </lineage>
</organism>